<accession>X1N049</accession>
<keyword evidence="1" id="KW-0472">Membrane</keyword>
<dbReference type="InterPro" id="IPR011701">
    <property type="entry name" value="MFS"/>
</dbReference>
<feature type="non-terminal residue" evidence="2">
    <location>
        <position position="1"/>
    </location>
</feature>
<feature type="transmembrane region" description="Helical" evidence="1">
    <location>
        <begin position="177"/>
        <end position="195"/>
    </location>
</feature>
<evidence type="ECO:0000256" key="1">
    <source>
        <dbReference type="SAM" id="Phobius"/>
    </source>
</evidence>
<gene>
    <name evidence="2" type="ORF">S06H3_25724</name>
</gene>
<dbReference type="GO" id="GO:0005886">
    <property type="term" value="C:plasma membrane"/>
    <property type="evidence" value="ECO:0007669"/>
    <property type="project" value="TreeGrafter"/>
</dbReference>
<dbReference type="EMBL" id="BARV01014823">
    <property type="protein sequence ID" value="GAI23636.1"/>
    <property type="molecule type" value="Genomic_DNA"/>
</dbReference>
<dbReference type="SUPFAM" id="SSF103473">
    <property type="entry name" value="MFS general substrate transporter"/>
    <property type="match status" value="1"/>
</dbReference>
<comment type="caution">
    <text evidence="2">The sequence shown here is derived from an EMBL/GenBank/DDBJ whole genome shotgun (WGS) entry which is preliminary data.</text>
</comment>
<dbReference type="Gene3D" id="1.20.1250.20">
    <property type="entry name" value="MFS general substrate transporter like domains"/>
    <property type="match status" value="1"/>
</dbReference>
<dbReference type="AlphaFoldDB" id="X1N049"/>
<dbReference type="GO" id="GO:0022857">
    <property type="term" value="F:transmembrane transporter activity"/>
    <property type="evidence" value="ECO:0007669"/>
    <property type="project" value="InterPro"/>
</dbReference>
<feature type="transmembrane region" description="Helical" evidence="1">
    <location>
        <begin position="144"/>
        <end position="165"/>
    </location>
</feature>
<dbReference type="PANTHER" id="PTHR43129:SF1">
    <property type="entry name" value="FOSMIDOMYCIN RESISTANCE PROTEIN"/>
    <property type="match status" value="1"/>
</dbReference>
<feature type="transmembrane region" description="Helical" evidence="1">
    <location>
        <begin position="69"/>
        <end position="89"/>
    </location>
</feature>
<feature type="transmembrane region" description="Helical" evidence="1">
    <location>
        <begin position="110"/>
        <end position="132"/>
    </location>
</feature>
<feature type="transmembrane region" description="Helical" evidence="1">
    <location>
        <begin position="6"/>
        <end position="25"/>
    </location>
</feature>
<name>X1N049_9ZZZZ</name>
<reference evidence="2" key="1">
    <citation type="journal article" date="2014" name="Front. Microbiol.">
        <title>High frequency of phylogenetically diverse reductive dehalogenase-homologous genes in deep subseafloor sedimentary metagenomes.</title>
        <authorList>
            <person name="Kawai M."/>
            <person name="Futagami T."/>
            <person name="Toyoda A."/>
            <person name="Takaki Y."/>
            <person name="Nishi S."/>
            <person name="Hori S."/>
            <person name="Arai W."/>
            <person name="Tsubouchi T."/>
            <person name="Morono Y."/>
            <person name="Uchiyama I."/>
            <person name="Ito T."/>
            <person name="Fujiyama A."/>
            <person name="Inagaki F."/>
            <person name="Takami H."/>
        </authorList>
    </citation>
    <scope>NUCLEOTIDE SEQUENCE</scope>
    <source>
        <strain evidence="2">Expedition CK06-06</strain>
    </source>
</reference>
<protein>
    <recommendedName>
        <fullName evidence="3">Major facilitator superfamily (MFS) profile domain-containing protein</fullName>
    </recommendedName>
</protein>
<dbReference type="Pfam" id="PF07690">
    <property type="entry name" value="MFS_1"/>
    <property type="match status" value="1"/>
</dbReference>
<organism evidence="2">
    <name type="scientific">marine sediment metagenome</name>
    <dbReference type="NCBI Taxonomy" id="412755"/>
    <lineage>
        <taxon>unclassified sequences</taxon>
        <taxon>metagenomes</taxon>
        <taxon>ecological metagenomes</taxon>
    </lineage>
</organism>
<keyword evidence="1" id="KW-1133">Transmembrane helix</keyword>
<evidence type="ECO:0000313" key="2">
    <source>
        <dbReference type="EMBL" id="GAI23636.1"/>
    </source>
</evidence>
<proteinExistence type="predicted"/>
<feature type="transmembrane region" description="Helical" evidence="1">
    <location>
        <begin position="37"/>
        <end position="63"/>
    </location>
</feature>
<feature type="transmembrane region" description="Helical" evidence="1">
    <location>
        <begin position="268"/>
        <end position="285"/>
    </location>
</feature>
<sequence>RPFAIMILLAVVSGCGIAIVHPEGLRAVHWLRRIPPAISTAVFMAGGFLGYASGGAVSAFLVSRFGLKGLYPLALCPVIGIVMVKFLRIRLAVERKVRNKNEARTEENRLPFWLIMAMAMPAAISTIVLVTLLPTVLNELDFELTFGGFSTMMFGLGGAVGSFIWANIARKKGELRCSIAALFLVVPFLTVYLALIDNRMAIWILFGVGFCSISAYILLITLSRYATGLRLGQRMGFMTGGTWALANIVFIALLPVAEHFGTNVILKFTPLGYLLSGAFGLLIMLKVQSSTRAKLPVQ</sequence>
<feature type="transmembrane region" description="Helical" evidence="1">
    <location>
        <begin position="201"/>
        <end position="223"/>
    </location>
</feature>
<feature type="transmembrane region" description="Helical" evidence="1">
    <location>
        <begin position="235"/>
        <end position="256"/>
    </location>
</feature>
<evidence type="ECO:0008006" key="3">
    <source>
        <dbReference type="Google" id="ProtNLM"/>
    </source>
</evidence>
<dbReference type="PANTHER" id="PTHR43129">
    <property type="entry name" value="FOSMIDOMYCIN RESISTANCE PROTEIN"/>
    <property type="match status" value="1"/>
</dbReference>
<keyword evidence="1" id="KW-0812">Transmembrane</keyword>
<dbReference type="InterPro" id="IPR036259">
    <property type="entry name" value="MFS_trans_sf"/>
</dbReference>